<gene>
    <name evidence="1" type="primary">BnaC03g58410D</name>
    <name evidence="1" type="ORF">GSBRNA2T00059145001</name>
</gene>
<accession>A0A078HBD8</accession>
<dbReference type="Gramene" id="CDY35720">
    <property type="protein sequence ID" value="CDY35720"/>
    <property type="gene ID" value="GSBRNA2T00059145001"/>
</dbReference>
<protein>
    <submittedName>
        <fullName evidence="1">BnaC03g58410D protein</fullName>
    </submittedName>
</protein>
<evidence type="ECO:0000313" key="1">
    <source>
        <dbReference type="EMBL" id="CDY35720.1"/>
    </source>
</evidence>
<dbReference type="AlphaFoldDB" id="A0A078HBD8"/>
<reference evidence="1 2" key="1">
    <citation type="journal article" date="2014" name="Science">
        <title>Plant genetics. Early allopolyploid evolution in the post-Neolithic Brassica napus oilseed genome.</title>
        <authorList>
            <person name="Chalhoub B."/>
            <person name="Denoeud F."/>
            <person name="Liu S."/>
            <person name="Parkin I.A."/>
            <person name="Tang H."/>
            <person name="Wang X."/>
            <person name="Chiquet J."/>
            <person name="Belcram H."/>
            <person name="Tong C."/>
            <person name="Samans B."/>
            <person name="Correa M."/>
            <person name="Da Silva C."/>
            <person name="Just J."/>
            <person name="Falentin C."/>
            <person name="Koh C.S."/>
            <person name="Le Clainche I."/>
            <person name="Bernard M."/>
            <person name="Bento P."/>
            <person name="Noel B."/>
            <person name="Labadie K."/>
            <person name="Alberti A."/>
            <person name="Charles M."/>
            <person name="Arnaud D."/>
            <person name="Guo H."/>
            <person name="Daviaud C."/>
            <person name="Alamery S."/>
            <person name="Jabbari K."/>
            <person name="Zhao M."/>
            <person name="Edger P.P."/>
            <person name="Chelaifa H."/>
            <person name="Tack D."/>
            <person name="Lassalle G."/>
            <person name="Mestiri I."/>
            <person name="Schnel N."/>
            <person name="Le Paslier M.C."/>
            <person name="Fan G."/>
            <person name="Renault V."/>
            <person name="Bayer P.E."/>
            <person name="Golicz A.A."/>
            <person name="Manoli S."/>
            <person name="Lee T.H."/>
            <person name="Thi V.H."/>
            <person name="Chalabi S."/>
            <person name="Hu Q."/>
            <person name="Fan C."/>
            <person name="Tollenaere R."/>
            <person name="Lu Y."/>
            <person name="Battail C."/>
            <person name="Shen J."/>
            <person name="Sidebottom C.H."/>
            <person name="Wang X."/>
            <person name="Canaguier A."/>
            <person name="Chauveau A."/>
            <person name="Berard A."/>
            <person name="Deniot G."/>
            <person name="Guan M."/>
            <person name="Liu Z."/>
            <person name="Sun F."/>
            <person name="Lim Y.P."/>
            <person name="Lyons E."/>
            <person name="Town C.D."/>
            <person name="Bancroft I."/>
            <person name="Wang X."/>
            <person name="Meng J."/>
            <person name="Ma J."/>
            <person name="Pires J.C."/>
            <person name="King G.J."/>
            <person name="Brunel D."/>
            <person name="Delourme R."/>
            <person name="Renard M."/>
            <person name="Aury J.M."/>
            <person name="Adams K.L."/>
            <person name="Batley J."/>
            <person name="Snowdon R.J."/>
            <person name="Tost J."/>
            <person name="Edwards D."/>
            <person name="Zhou Y."/>
            <person name="Hua W."/>
            <person name="Sharpe A.G."/>
            <person name="Paterson A.H."/>
            <person name="Guan C."/>
            <person name="Wincker P."/>
        </authorList>
    </citation>
    <scope>NUCLEOTIDE SEQUENCE [LARGE SCALE GENOMIC DNA]</scope>
    <source>
        <strain evidence="2">cv. Darmor-bzh</strain>
    </source>
</reference>
<name>A0A078HBD8_BRANA</name>
<dbReference type="Proteomes" id="UP000028999">
    <property type="component" value="Unassembled WGS sequence"/>
</dbReference>
<organism evidence="1 2">
    <name type="scientific">Brassica napus</name>
    <name type="common">Rape</name>
    <dbReference type="NCBI Taxonomy" id="3708"/>
    <lineage>
        <taxon>Eukaryota</taxon>
        <taxon>Viridiplantae</taxon>
        <taxon>Streptophyta</taxon>
        <taxon>Embryophyta</taxon>
        <taxon>Tracheophyta</taxon>
        <taxon>Spermatophyta</taxon>
        <taxon>Magnoliopsida</taxon>
        <taxon>eudicotyledons</taxon>
        <taxon>Gunneridae</taxon>
        <taxon>Pentapetalae</taxon>
        <taxon>rosids</taxon>
        <taxon>malvids</taxon>
        <taxon>Brassicales</taxon>
        <taxon>Brassicaceae</taxon>
        <taxon>Brassiceae</taxon>
        <taxon>Brassica</taxon>
    </lineage>
</organism>
<evidence type="ECO:0000313" key="2">
    <source>
        <dbReference type="Proteomes" id="UP000028999"/>
    </source>
</evidence>
<dbReference type="EMBL" id="LK032359">
    <property type="protein sequence ID" value="CDY35720.1"/>
    <property type="molecule type" value="Genomic_DNA"/>
</dbReference>
<dbReference type="PaxDb" id="3708-A0A078HBD8"/>
<proteinExistence type="predicted"/>
<keyword evidence="2" id="KW-1185">Reference proteome</keyword>
<sequence length="40" mass="4726">MDICPKTHRSMNFRRNIPTKSYYDPSVMLLNCFCSCSDCF</sequence>